<feature type="compositionally biased region" description="Basic and acidic residues" evidence="1">
    <location>
        <begin position="235"/>
        <end position="248"/>
    </location>
</feature>
<gene>
    <name evidence="2" type="ORF">C1SCF055_LOCUS10522</name>
</gene>
<dbReference type="Proteomes" id="UP001152797">
    <property type="component" value="Unassembled WGS sequence"/>
</dbReference>
<accession>A0A9P1C0I3</accession>
<feature type="compositionally biased region" description="Gly residues" evidence="1">
    <location>
        <begin position="305"/>
        <end position="317"/>
    </location>
</feature>
<feature type="compositionally biased region" description="Polar residues" evidence="1">
    <location>
        <begin position="339"/>
        <end position="348"/>
    </location>
</feature>
<name>A0A9P1C0I3_9DINO</name>
<organism evidence="2">
    <name type="scientific">Cladocopium goreaui</name>
    <dbReference type="NCBI Taxonomy" id="2562237"/>
    <lineage>
        <taxon>Eukaryota</taxon>
        <taxon>Sar</taxon>
        <taxon>Alveolata</taxon>
        <taxon>Dinophyceae</taxon>
        <taxon>Suessiales</taxon>
        <taxon>Symbiodiniaceae</taxon>
        <taxon>Cladocopium</taxon>
    </lineage>
</organism>
<sequence length="437" mass="47104">MEFISFRRPDMNLKSSFMQQLSALERRLADKSKQTLSNDWDANFGSLEGEDLLLRNTYLNGQMGPLAEFHSGMHDRHMPRRLWWLDQDSHDKNRLEKPAGADRHNIVSQASELKGILRRKPRAMPRQTSAGAGPTPGALAGPGAPPGAEGSNGGYRGPEVPTAWADEGEAHHRPHGMPGSSSMGQLEASRGSGSPMPGPGRDVRDVRDGRESREIPYRKGPTTGIRDSLTGPMGRRSESPVPEERRASSNDPPPRGSSRRNESPQLRGDPTRGRYPSVSQSSGYQSSGPQSFGLFGRTPTPGVGSQRGMGAFRGGGPVRAKADLLGDSTRPPGRARPSTAPSTPTRSGSMRRPASPGAQMRSGSSSRPPSPNSRSQSGPPMTIPTRHVPGHSYPTSSPFDRSTAQRSMSSHLRRAPSPTPAFNASARNSSPKPRWRS</sequence>
<reference evidence="2" key="1">
    <citation type="submission" date="2022-10" db="EMBL/GenBank/DDBJ databases">
        <authorList>
            <person name="Chen Y."/>
            <person name="Dougan E. K."/>
            <person name="Chan C."/>
            <person name="Rhodes N."/>
            <person name="Thang M."/>
        </authorList>
    </citation>
    <scope>NUCLEOTIDE SEQUENCE</scope>
</reference>
<comment type="caution">
    <text evidence="2">The sequence shown here is derived from an EMBL/GenBank/DDBJ whole genome shotgun (WGS) entry which is preliminary data.</text>
</comment>
<feature type="compositionally biased region" description="Basic and acidic residues" evidence="1">
    <location>
        <begin position="94"/>
        <end position="105"/>
    </location>
</feature>
<dbReference type="OrthoDB" id="10252009at2759"/>
<dbReference type="PANTHER" id="PTHR46653:SF1">
    <property type="entry name" value="SPECIFICITY PROTEIN PHOSPHATASE, PUTATIVE-RELATED"/>
    <property type="match status" value="1"/>
</dbReference>
<evidence type="ECO:0000313" key="2">
    <source>
        <dbReference type="EMBL" id="CAI3982859.1"/>
    </source>
</evidence>
<keyword evidence="4" id="KW-1185">Reference proteome</keyword>
<dbReference type="EMBL" id="CAMXCT010000756">
    <property type="protein sequence ID" value="CAI3982859.1"/>
    <property type="molecule type" value="Genomic_DNA"/>
</dbReference>
<feature type="compositionally biased region" description="Basic and acidic residues" evidence="1">
    <location>
        <begin position="201"/>
        <end position="217"/>
    </location>
</feature>
<dbReference type="EMBL" id="CAMXCT020000756">
    <property type="protein sequence ID" value="CAL1136234.1"/>
    <property type="molecule type" value="Genomic_DNA"/>
</dbReference>
<feature type="compositionally biased region" description="Polar residues" evidence="1">
    <location>
        <begin position="393"/>
        <end position="410"/>
    </location>
</feature>
<feature type="compositionally biased region" description="Low complexity" evidence="1">
    <location>
        <begin position="130"/>
        <end position="149"/>
    </location>
</feature>
<protein>
    <submittedName>
        <fullName evidence="2">Uncharacterized protein</fullName>
    </submittedName>
</protein>
<proteinExistence type="predicted"/>
<evidence type="ECO:0000256" key="1">
    <source>
        <dbReference type="SAM" id="MobiDB-lite"/>
    </source>
</evidence>
<evidence type="ECO:0000313" key="4">
    <source>
        <dbReference type="Proteomes" id="UP001152797"/>
    </source>
</evidence>
<reference evidence="3 4" key="2">
    <citation type="submission" date="2024-05" db="EMBL/GenBank/DDBJ databases">
        <authorList>
            <person name="Chen Y."/>
            <person name="Shah S."/>
            <person name="Dougan E. K."/>
            <person name="Thang M."/>
            <person name="Chan C."/>
        </authorList>
    </citation>
    <scope>NUCLEOTIDE SEQUENCE [LARGE SCALE GENOMIC DNA]</scope>
</reference>
<dbReference type="PANTHER" id="PTHR46653">
    <property type="entry name" value="SPECIFICITY PROTEIN PHOSPHATASE, PUTATIVE-RELATED"/>
    <property type="match status" value="1"/>
</dbReference>
<dbReference type="EMBL" id="CAMXCT030000756">
    <property type="protein sequence ID" value="CAL4770171.1"/>
    <property type="molecule type" value="Genomic_DNA"/>
</dbReference>
<feature type="compositionally biased region" description="Polar residues" evidence="1">
    <location>
        <begin position="420"/>
        <end position="431"/>
    </location>
</feature>
<feature type="region of interest" description="Disordered" evidence="1">
    <location>
        <begin position="94"/>
        <end position="437"/>
    </location>
</feature>
<dbReference type="AlphaFoldDB" id="A0A9P1C0I3"/>
<feature type="compositionally biased region" description="Low complexity" evidence="1">
    <location>
        <begin position="275"/>
        <end position="291"/>
    </location>
</feature>
<feature type="compositionally biased region" description="Low complexity" evidence="1">
    <location>
        <begin position="361"/>
        <end position="380"/>
    </location>
</feature>
<evidence type="ECO:0000313" key="3">
    <source>
        <dbReference type="EMBL" id="CAL4770171.1"/>
    </source>
</evidence>